<keyword evidence="1" id="KW-0175">Coiled coil</keyword>
<comment type="caution">
    <text evidence="2">The sequence shown here is derived from an EMBL/GenBank/DDBJ whole genome shotgun (WGS) entry which is preliminary data.</text>
</comment>
<accession>A0ABY1AEH7</accession>
<protein>
    <submittedName>
        <fullName evidence="2">Uncharacterized protein</fullName>
    </submittedName>
</protein>
<sequence length="176" mass="19299">MFKAKENFPTLDSLQVIYNVLNKIEAKQGHKHRIRQANGSLVFLGELGGQVLGLGIGGSLAYQALSQTKRPNLDLKTVSRLLNNPAEFVDENLDFITNVGWALTGVIVGNKLGRLAGKKAAQKASLQYTKKHLLKEAQKSQQALVELLVQAQNRDELEALSNQLDSLLALLKEDLA</sequence>
<proteinExistence type="predicted"/>
<evidence type="ECO:0000313" key="2">
    <source>
        <dbReference type="EMBL" id="SEM98476.1"/>
    </source>
</evidence>
<gene>
    <name evidence="2" type="ORF">SAMN05216431_1188</name>
</gene>
<feature type="coiled-coil region" evidence="1">
    <location>
        <begin position="134"/>
        <end position="174"/>
    </location>
</feature>
<evidence type="ECO:0000256" key="1">
    <source>
        <dbReference type="SAM" id="Coils"/>
    </source>
</evidence>
<reference evidence="2 3" key="1">
    <citation type="submission" date="2016-10" db="EMBL/GenBank/DDBJ databases">
        <authorList>
            <person name="Varghese N."/>
            <person name="Submissions S."/>
        </authorList>
    </citation>
    <scope>NUCLEOTIDE SEQUENCE [LARGE SCALE GENOMIC DNA]</scope>
    <source>
        <strain evidence="2 3">WC1T17</strain>
    </source>
</reference>
<dbReference type="Proteomes" id="UP000182089">
    <property type="component" value="Unassembled WGS sequence"/>
</dbReference>
<name>A0ABY1AEH7_9LACO</name>
<organism evidence="2 3">
    <name type="scientific">Ligilactobacillus ruminis</name>
    <dbReference type="NCBI Taxonomy" id="1623"/>
    <lineage>
        <taxon>Bacteria</taxon>
        <taxon>Bacillati</taxon>
        <taxon>Bacillota</taxon>
        <taxon>Bacilli</taxon>
        <taxon>Lactobacillales</taxon>
        <taxon>Lactobacillaceae</taxon>
        <taxon>Ligilactobacillus</taxon>
    </lineage>
</organism>
<dbReference type="EMBL" id="FOCC01000018">
    <property type="protein sequence ID" value="SEM98476.1"/>
    <property type="molecule type" value="Genomic_DNA"/>
</dbReference>
<evidence type="ECO:0000313" key="3">
    <source>
        <dbReference type="Proteomes" id="UP000182089"/>
    </source>
</evidence>